<comment type="caution">
    <text evidence="2">The sequence shown here is derived from an EMBL/GenBank/DDBJ whole genome shotgun (WGS) entry which is preliminary data.</text>
</comment>
<dbReference type="Proteomes" id="UP001642406">
    <property type="component" value="Unassembled WGS sequence"/>
</dbReference>
<feature type="region of interest" description="Disordered" evidence="1">
    <location>
        <begin position="269"/>
        <end position="359"/>
    </location>
</feature>
<dbReference type="EMBL" id="CAWUHC010000069">
    <property type="protein sequence ID" value="CAK7227971.1"/>
    <property type="molecule type" value="Genomic_DNA"/>
</dbReference>
<feature type="compositionally biased region" description="Low complexity" evidence="1">
    <location>
        <begin position="524"/>
        <end position="536"/>
    </location>
</feature>
<feature type="compositionally biased region" description="Pro residues" evidence="1">
    <location>
        <begin position="431"/>
        <end position="455"/>
    </location>
</feature>
<feature type="compositionally biased region" description="Basic and acidic residues" evidence="1">
    <location>
        <begin position="537"/>
        <end position="552"/>
    </location>
</feature>
<feature type="compositionally biased region" description="Low complexity" evidence="1">
    <location>
        <begin position="498"/>
        <end position="510"/>
    </location>
</feature>
<feature type="compositionally biased region" description="Polar residues" evidence="1">
    <location>
        <begin position="315"/>
        <end position="328"/>
    </location>
</feature>
<sequence length="561" mass="61031">MLDENLPTFIFRPMPEHPSSSVVYYTRSGSDPAPEYVLRIADPVSKPACRGVYAAALTDPYHSNDVVYGEVAVTPEWQQPTLSAAELREHRERGTEAVGASPTAKTPDSFAVQLYNPDQAVAVRYTSRSWNRTESWEFEIPIETFRTPSASRLDRQQAAAAAAAAPVAAASASDVSLAPKNAFRWKRDGRLGNKDMTCYMIGQTVGLQRSKEPDITVALFKHGRDPAVTIYEPNLQRVDVQDRKGLDLVLLLTAQVIRDLYLVPRSDPFNMEGAPAGTGNRRKNSRPAGATMSVVGLPSSTDVNSSSSTAAAQQRPHSMYNNEPTMTSALAAVSSGPKTTAPPPPHSSSHAGTAGSTPSAAAIDAETKRLQVMLEREEKERQRRVKEEEKRIKKMLEAEEKERRLREAEVAKETERLRKMYGVEGQELPSAVPPPTGPPPSAYSRPVPPPPPPPTSSYGNNYYYGQQQPQYLGQPQLPPRPVSAGPSSQAGRTSWWQGPSNGGNSNPSSNAPKKSHGFLSNPAANISGFFSSSSSGNRDRASSSTAADERNRIQKKRSVHF</sequence>
<feature type="compositionally biased region" description="Low complexity" evidence="1">
    <location>
        <begin position="299"/>
        <end position="312"/>
    </location>
</feature>
<feature type="compositionally biased region" description="Low complexity" evidence="1">
    <location>
        <begin position="456"/>
        <end position="475"/>
    </location>
</feature>
<organism evidence="2 3">
    <name type="scientific">Sporothrix bragantina</name>
    <dbReference type="NCBI Taxonomy" id="671064"/>
    <lineage>
        <taxon>Eukaryota</taxon>
        <taxon>Fungi</taxon>
        <taxon>Dikarya</taxon>
        <taxon>Ascomycota</taxon>
        <taxon>Pezizomycotina</taxon>
        <taxon>Sordariomycetes</taxon>
        <taxon>Sordariomycetidae</taxon>
        <taxon>Ophiostomatales</taxon>
        <taxon>Ophiostomataceae</taxon>
        <taxon>Sporothrix</taxon>
    </lineage>
</organism>
<gene>
    <name evidence="2" type="ORF">SBRCBS47491_006746</name>
</gene>
<accession>A0ABP0C8W0</accession>
<evidence type="ECO:0000256" key="1">
    <source>
        <dbReference type="SAM" id="MobiDB-lite"/>
    </source>
</evidence>
<feature type="compositionally biased region" description="Low complexity" evidence="1">
    <location>
        <begin position="347"/>
        <end position="359"/>
    </location>
</feature>
<feature type="compositionally biased region" description="Polar residues" evidence="1">
    <location>
        <begin position="485"/>
        <end position="497"/>
    </location>
</feature>
<reference evidence="2 3" key="1">
    <citation type="submission" date="2024-01" db="EMBL/GenBank/DDBJ databases">
        <authorList>
            <person name="Allen C."/>
            <person name="Tagirdzhanova G."/>
        </authorList>
    </citation>
    <scope>NUCLEOTIDE SEQUENCE [LARGE SCALE GENOMIC DNA]</scope>
</reference>
<keyword evidence="3" id="KW-1185">Reference proteome</keyword>
<feature type="compositionally biased region" description="Basic and acidic residues" evidence="1">
    <location>
        <begin position="400"/>
        <end position="418"/>
    </location>
</feature>
<evidence type="ECO:0000313" key="3">
    <source>
        <dbReference type="Proteomes" id="UP001642406"/>
    </source>
</evidence>
<proteinExistence type="predicted"/>
<evidence type="ECO:0000313" key="2">
    <source>
        <dbReference type="EMBL" id="CAK7227971.1"/>
    </source>
</evidence>
<name>A0ABP0C8W0_9PEZI</name>
<feature type="region of interest" description="Disordered" evidence="1">
    <location>
        <begin position="400"/>
        <end position="561"/>
    </location>
</feature>
<protein>
    <submittedName>
        <fullName evidence="2">Uncharacterized protein</fullName>
    </submittedName>
</protein>